<name>A0A4R6MQG7_9BURK</name>
<accession>A0A4R6MQG7</accession>
<dbReference type="Proteomes" id="UP000295357">
    <property type="component" value="Unassembled WGS sequence"/>
</dbReference>
<sequence>MEGLAVSPPPSKVFIEQVKLSTWKAVLDPLVFVPSEAVLLENSRCCGSYRFTEVKRFDRKMHEYLAFCVWTVAPKLLKLQ</sequence>
<keyword evidence="2" id="KW-1185">Reference proteome</keyword>
<reference evidence="1 2" key="1">
    <citation type="submission" date="2019-03" db="EMBL/GenBank/DDBJ databases">
        <title>Genomic Encyclopedia of Type Strains, Phase IV (KMG-IV): sequencing the most valuable type-strain genomes for metagenomic binning, comparative biology and taxonomic classification.</title>
        <authorList>
            <person name="Goeker M."/>
        </authorList>
    </citation>
    <scope>NUCLEOTIDE SEQUENCE [LARGE SCALE GENOMIC DNA]</scope>
    <source>
        <strain evidence="1 2">DSM 25082</strain>
    </source>
</reference>
<dbReference type="EMBL" id="SNXE01000016">
    <property type="protein sequence ID" value="TDP04509.1"/>
    <property type="molecule type" value="Genomic_DNA"/>
</dbReference>
<evidence type="ECO:0000313" key="1">
    <source>
        <dbReference type="EMBL" id="TDP04509.1"/>
    </source>
</evidence>
<gene>
    <name evidence="1" type="ORF">DFR39_1165</name>
</gene>
<proteinExistence type="predicted"/>
<organism evidence="1 2">
    <name type="scientific">Roseateles asaccharophilus</name>
    <dbReference type="NCBI Taxonomy" id="582607"/>
    <lineage>
        <taxon>Bacteria</taxon>
        <taxon>Pseudomonadati</taxon>
        <taxon>Pseudomonadota</taxon>
        <taxon>Betaproteobacteria</taxon>
        <taxon>Burkholderiales</taxon>
        <taxon>Sphaerotilaceae</taxon>
        <taxon>Roseateles</taxon>
    </lineage>
</organism>
<evidence type="ECO:0000313" key="2">
    <source>
        <dbReference type="Proteomes" id="UP000295357"/>
    </source>
</evidence>
<dbReference type="AlphaFoldDB" id="A0A4R6MQG7"/>
<protein>
    <submittedName>
        <fullName evidence="1">Uncharacterized protein</fullName>
    </submittedName>
</protein>
<comment type="caution">
    <text evidence="1">The sequence shown here is derived from an EMBL/GenBank/DDBJ whole genome shotgun (WGS) entry which is preliminary data.</text>
</comment>